<protein>
    <recommendedName>
        <fullName evidence="1">Right handed beta helix domain-containing protein</fullName>
    </recommendedName>
</protein>
<dbReference type="PANTHER" id="PTHR36453:SF1">
    <property type="entry name" value="RIGHT HANDED BETA HELIX DOMAIN-CONTAINING PROTEIN"/>
    <property type="match status" value="1"/>
</dbReference>
<accession>A0A645CE67</accession>
<dbReference type="AlphaFoldDB" id="A0A645CE67"/>
<organism evidence="2">
    <name type="scientific">bioreactor metagenome</name>
    <dbReference type="NCBI Taxonomy" id="1076179"/>
    <lineage>
        <taxon>unclassified sequences</taxon>
        <taxon>metagenomes</taxon>
        <taxon>ecological metagenomes</taxon>
    </lineage>
</organism>
<dbReference type="EMBL" id="VSSQ01026435">
    <property type="protein sequence ID" value="MPM75152.1"/>
    <property type="molecule type" value="Genomic_DNA"/>
</dbReference>
<feature type="domain" description="Right handed beta helix" evidence="1">
    <location>
        <begin position="155"/>
        <end position="286"/>
    </location>
</feature>
<dbReference type="InterPro" id="IPR039448">
    <property type="entry name" value="Beta_helix"/>
</dbReference>
<reference evidence="2" key="1">
    <citation type="submission" date="2019-08" db="EMBL/GenBank/DDBJ databases">
        <authorList>
            <person name="Kucharzyk K."/>
            <person name="Murdoch R.W."/>
            <person name="Higgins S."/>
            <person name="Loffler F."/>
        </authorList>
    </citation>
    <scope>NUCLEOTIDE SEQUENCE</scope>
</reference>
<evidence type="ECO:0000259" key="1">
    <source>
        <dbReference type="Pfam" id="PF13229"/>
    </source>
</evidence>
<evidence type="ECO:0000313" key="2">
    <source>
        <dbReference type="EMBL" id="MPM75152.1"/>
    </source>
</evidence>
<dbReference type="SMART" id="SM00710">
    <property type="entry name" value="PbH1"/>
    <property type="match status" value="8"/>
</dbReference>
<feature type="domain" description="Right handed beta helix" evidence="1">
    <location>
        <begin position="40"/>
        <end position="142"/>
    </location>
</feature>
<dbReference type="InterPro" id="IPR012334">
    <property type="entry name" value="Pectin_lyas_fold"/>
</dbReference>
<dbReference type="PANTHER" id="PTHR36453">
    <property type="entry name" value="SECRETED PROTEIN-RELATED"/>
    <property type="match status" value="1"/>
</dbReference>
<proteinExistence type="predicted"/>
<dbReference type="InterPro" id="IPR006626">
    <property type="entry name" value="PbH1"/>
</dbReference>
<name>A0A645CE67_9ZZZZ</name>
<sequence>MEETDAPGEYCIDREEGILYFFDPGTLSTLEVSLLEEPIMEMLGASDITVKGIVFENARGSAAALYGTGNCIFSGCIFRNLGSFAISIEDATGFSQQPQQAFSSNNGIVDCMIYETGRGGIVLSGGDRNTLTPARNYVHNCTIHDFNRIAKTYSAGIKISGVGNQILHNEIFNAPHVAILLSGNDHLIEYNEIHHVCMETDDAGAIYYGRNPSERGHLVQYNFIHHLPERYRTTAIYHDDAACGMKVHGNVFYKAGAFPVLIGGGSDNPYTNNIFIDCPVGIKVDNRLQAFDWAKPMIAPGGIIEQRLNEIKFDRPPYCTNYPELAKYWEEDPSFPKRNRVDRNLFVNVGQTVLKVDDGVNADKQFLDFTTNNLITREDPGFIDKNRMNFKLTETSAVFEKIRGFEAVPFEKMGTYAIGNK</sequence>
<dbReference type="InterPro" id="IPR011050">
    <property type="entry name" value="Pectin_lyase_fold/virulence"/>
</dbReference>
<dbReference type="SUPFAM" id="SSF51126">
    <property type="entry name" value="Pectin lyase-like"/>
    <property type="match status" value="1"/>
</dbReference>
<dbReference type="Gene3D" id="2.160.20.10">
    <property type="entry name" value="Single-stranded right-handed beta-helix, Pectin lyase-like"/>
    <property type="match status" value="1"/>
</dbReference>
<comment type="caution">
    <text evidence="2">The sequence shown here is derived from an EMBL/GenBank/DDBJ whole genome shotgun (WGS) entry which is preliminary data.</text>
</comment>
<gene>
    <name evidence="2" type="ORF">SDC9_122143</name>
</gene>
<dbReference type="Pfam" id="PF13229">
    <property type="entry name" value="Beta_helix"/>
    <property type="match status" value="2"/>
</dbReference>